<keyword evidence="1" id="KW-0472">Membrane</keyword>
<dbReference type="Proteomes" id="UP000789524">
    <property type="component" value="Unassembled WGS sequence"/>
</dbReference>
<comment type="caution">
    <text evidence="2">The sequence shown here is derived from an EMBL/GenBank/DDBJ whole genome shotgun (WGS) entry which is preliminary data.</text>
</comment>
<proteinExistence type="predicted"/>
<protein>
    <submittedName>
        <fullName evidence="2">(African queen) hypothetical protein</fullName>
    </submittedName>
</protein>
<evidence type="ECO:0000256" key="1">
    <source>
        <dbReference type="SAM" id="Phobius"/>
    </source>
</evidence>
<accession>A0A8J2R3S5</accession>
<feature type="transmembrane region" description="Helical" evidence="1">
    <location>
        <begin position="21"/>
        <end position="50"/>
    </location>
</feature>
<evidence type="ECO:0000313" key="2">
    <source>
        <dbReference type="EMBL" id="CAG9583330.1"/>
    </source>
</evidence>
<keyword evidence="1" id="KW-0812">Transmembrane</keyword>
<sequence>MDGIIKIIAAFAKLTLAILEGVLKAVLVTFFSLTLVGSVAACGVIIGAYLIKYGCNTDSCEVHRTVGGAMVVAGWMVAVYMVIKTIRGFFC</sequence>
<dbReference type="EMBL" id="CAKASE010000081">
    <property type="protein sequence ID" value="CAG9583330.1"/>
    <property type="molecule type" value="Genomic_DNA"/>
</dbReference>
<feature type="transmembrane region" description="Helical" evidence="1">
    <location>
        <begin position="62"/>
        <end position="83"/>
    </location>
</feature>
<reference evidence="2" key="1">
    <citation type="submission" date="2021-09" db="EMBL/GenBank/DDBJ databases">
        <authorList>
            <person name="Martin H S."/>
        </authorList>
    </citation>
    <scope>NUCLEOTIDE SEQUENCE</scope>
</reference>
<dbReference type="OrthoDB" id="7439759at2759"/>
<evidence type="ECO:0000313" key="3">
    <source>
        <dbReference type="Proteomes" id="UP000789524"/>
    </source>
</evidence>
<keyword evidence="1" id="KW-1133">Transmembrane helix</keyword>
<dbReference type="AlphaFoldDB" id="A0A8J2R3S5"/>
<gene>
    <name evidence="2" type="ORF">DCHRY22_LOCUS14734</name>
</gene>
<organism evidence="2 3">
    <name type="scientific">Danaus chrysippus</name>
    <name type="common">African queen</name>
    <dbReference type="NCBI Taxonomy" id="151541"/>
    <lineage>
        <taxon>Eukaryota</taxon>
        <taxon>Metazoa</taxon>
        <taxon>Ecdysozoa</taxon>
        <taxon>Arthropoda</taxon>
        <taxon>Hexapoda</taxon>
        <taxon>Insecta</taxon>
        <taxon>Pterygota</taxon>
        <taxon>Neoptera</taxon>
        <taxon>Endopterygota</taxon>
        <taxon>Lepidoptera</taxon>
        <taxon>Glossata</taxon>
        <taxon>Ditrysia</taxon>
        <taxon>Papilionoidea</taxon>
        <taxon>Nymphalidae</taxon>
        <taxon>Danainae</taxon>
        <taxon>Danaini</taxon>
        <taxon>Danaina</taxon>
        <taxon>Danaus</taxon>
        <taxon>Anosia</taxon>
    </lineage>
</organism>
<name>A0A8J2R3S5_9NEOP</name>
<keyword evidence="3" id="KW-1185">Reference proteome</keyword>